<reference evidence="1 2" key="1">
    <citation type="submission" date="2018-01" db="EMBL/GenBank/DDBJ databases">
        <authorList>
            <person name="Gaut B.S."/>
            <person name="Morton B.R."/>
            <person name="Clegg M.T."/>
            <person name="Duvall M.R."/>
        </authorList>
    </citation>
    <scope>NUCLEOTIDE SEQUENCE [LARGE SCALE GENOMIC DNA]</scope>
    <source>
        <strain evidence="1">Cupriavidus taiwanensis cmp 52</strain>
    </source>
</reference>
<dbReference type="Proteomes" id="UP000256805">
    <property type="component" value="Unassembled WGS sequence"/>
</dbReference>
<gene>
    <name evidence="1" type="ORF">CBM2634_B140099</name>
</gene>
<sequence>MVFSLPSWMQWRRQAWQDKSRVRGLIRDSYADFGPTLAAVKRRGRYSIDSATRRRTPR</sequence>
<accession>A0A375J4S1</accession>
<protein>
    <submittedName>
        <fullName evidence="1">Uncharacterized protein</fullName>
    </submittedName>
</protein>
<name>A0A375J4S1_9BURK</name>
<proteinExistence type="predicted"/>
<evidence type="ECO:0000313" key="1">
    <source>
        <dbReference type="EMBL" id="SPS00087.1"/>
    </source>
</evidence>
<dbReference type="AlphaFoldDB" id="A0A375J4S1"/>
<organism evidence="1 2">
    <name type="scientific">Cupriavidus taiwanensis</name>
    <dbReference type="NCBI Taxonomy" id="164546"/>
    <lineage>
        <taxon>Bacteria</taxon>
        <taxon>Pseudomonadati</taxon>
        <taxon>Pseudomonadota</taxon>
        <taxon>Betaproteobacteria</taxon>
        <taxon>Burkholderiales</taxon>
        <taxon>Burkholderiaceae</taxon>
        <taxon>Cupriavidus</taxon>
    </lineage>
</organism>
<evidence type="ECO:0000313" key="2">
    <source>
        <dbReference type="Proteomes" id="UP000256805"/>
    </source>
</evidence>
<dbReference type="EMBL" id="OVTA01000037">
    <property type="protein sequence ID" value="SPS00087.1"/>
    <property type="molecule type" value="Genomic_DNA"/>
</dbReference>